<dbReference type="GO" id="GO:0009036">
    <property type="term" value="F:type II site-specific deoxyribonuclease activity"/>
    <property type="evidence" value="ECO:0007669"/>
    <property type="project" value="UniProtKB-EC"/>
</dbReference>
<name>A0AAD1Q5G5_PLAAG</name>
<accession>A0AAD1Q5G5</accession>
<proteinExistence type="predicted"/>
<dbReference type="InterPro" id="IPR019069">
    <property type="entry name" value="Restrct_endonuc_II_ScaI"/>
</dbReference>
<dbReference type="EMBL" id="LR882963">
    <property type="protein sequence ID" value="CAD5972309.1"/>
    <property type="molecule type" value="Genomic_DNA"/>
</dbReference>
<dbReference type="Pfam" id="PF09569">
    <property type="entry name" value="RE_ScaI"/>
    <property type="match status" value="2"/>
</dbReference>
<dbReference type="EC" id="3.1.21.4" evidence="1"/>
<sequence length="257" mass="29589">MTSPYEGLSIEQWKSKTQELIENHPLHLEMIREIALKSWDILWQTTIGEGELAIPLYSLDVPAMVVGYFFEKLFAKELQKREPQLWRGGVSKEEKDLVYISDQLYSIEIKTSGQLGLKIFGNRSYGKPVENPDLAKKEKSGYYIKEKSGYYITVNFYDRIINLIRFGWIDHSDWKAQSSESGQSAGLSEEIYTYKLIPIAGEYRLNTPVTLLKGIGGKTAKIFEDEGIKTVRELENYQGVNKKLLKFKQKLEDLELS</sequence>
<keyword evidence="1" id="KW-0378">Hydrolase</keyword>
<evidence type="ECO:0000313" key="2">
    <source>
        <dbReference type="Proteomes" id="UP001153761"/>
    </source>
</evidence>
<dbReference type="AlphaFoldDB" id="A0AAD1Q5G5"/>
<evidence type="ECO:0000313" key="1">
    <source>
        <dbReference type="EMBL" id="CAD5972309.1"/>
    </source>
</evidence>
<dbReference type="Proteomes" id="UP001153761">
    <property type="component" value="Chromosome"/>
</dbReference>
<gene>
    <name evidence="1" type="primary">scaIR</name>
    <name evidence="1" type="ORF">PANO66_04051</name>
</gene>
<reference evidence="1" key="1">
    <citation type="submission" date="2020-09" db="EMBL/GenBank/DDBJ databases">
        <authorList>
            <person name="Blom J."/>
        </authorList>
    </citation>
    <scope>NUCLEOTIDE SEQUENCE</scope>
    <source>
        <strain evidence="1">No.66</strain>
    </source>
</reference>
<organism evidence="1 2">
    <name type="scientific">Planktothrix agardhii</name>
    <name type="common">Oscillatoria agardhii</name>
    <dbReference type="NCBI Taxonomy" id="1160"/>
    <lineage>
        <taxon>Bacteria</taxon>
        <taxon>Bacillati</taxon>
        <taxon>Cyanobacteriota</taxon>
        <taxon>Cyanophyceae</taxon>
        <taxon>Oscillatoriophycideae</taxon>
        <taxon>Oscillatoriales</taxon>
        <taxon>Microcoleaceae</taxon>
        <taxon>Planktothrix</taxon>
    </lineage>
</organism>
<protein>
    <submittedName>
        <fullName evidence="1">Type-2 restriction enzyme ScaI</fullName>
        <ecNumber evidence="1">3.1.21.4</ecNumber>
    </submittedName>
</protein>
<dbReference type="RefSeq" id="WP_254032654.1">
    <property type="nucleotide sequence ID" value="NZ_JBAVBW010000276.1"/>
</dbReference>